<name>A0A6A5YUW8_9PLEO</name>
<dbReference type="EMBL" id="ML977336">
    <property type="protein sequence ID" value="KAF2110905.1"/>
    <property type="molecule type" value="Genomic_DNA"/>
</dbReference>
<gene>
    <name evidence="2" type="ORF">BDV96DRAFT_666705</name>
</gene>
<sequence length="159" mass="18528">MTDNTTRLSKEYTEQELLALENSYHFDKLADLLVPAPARLQEDYKKLAAEQRNILDQLTKLHDTEFFSKNYKKDLAKMKRCIETMKKDMAALEKDQDTLVDAAFLAFKISLHKLLMEKMIRARREEMRLKEQHKKLKVKRGTLIALALQLQEQDGEGSG</sequence>
<organism evidence="2 3">
    <name type="scientific">Lophiotrema nucula</name>
    <dbReference type="NCBI Taxonomy" id="690887"/>
    <lineage>
        <taxon>Eukaryota</taxon>
        <taxon>Fungi</taxon>
        <taxon>Dikarya</taxon>
        <taxon>Ascomycota</taxon>
        <taxon>Pezizomycotina</taxon>
        <taxon>Dothideomycetes</taxon>
        <taxon>Pleosporomycetidae</taxon>
        <taxon>Pleosporales</taxon>
        <taxon>Lophiotremataceae</taxon>
        <taxon>Lophiotrema</taxon>
    </lineage>
</organism>
<keyword evidence="3" id="KW-1185">Reference proteome</keyword>
<reference evidence="2" key="1">
    <citation type="journal article" date="2020" name="Stud. Mycol.">
        <title>101 Dothideomycetes genomes: a test case for predicting lifestyles and emergence of pathogens.</title>
        <authorList>
            <person name="Haridas S."/>
            <person name="Albert R."/>
            <person name="Binder M."/>
            <person name="Bloem J."/>
            <person name="Labutti K."/>
            <person name="Salamov A."/>
            <person name="Andreopoulos B."/>
            <person name="Baker S."/>
            <person name="Barry K."/>
            <person name="Bills G."/>
            <person name="Bluhm B."/>
            <person name="Cannon C."/>
            <person name="Castanera R."/>
            <person name="Culley D."/>
            <person name="Daum C."/>
            <person name="Ezra D."/>
            <person name="Gonzalez J."/>
            <person name="Henrissat B."/>
            <person name="Kuo A."/>
            <person name="Liang C."/>
            <person name="Lipzen A."/>
            <person name="Lutzoni F."/>
            <person name="Magnuson J."/>
            <person name="Mondo S."/>
            <person name="Nolan M."/>
            <person name="Ohm R."/>
            <person name="Pangilinan J."/>
            <person name="Park H.-J."/>
            <person name="Ramirez L."/>
            <person name="Alfaro M."/>
            <person name="Sun H."/>
            <person name="Tritt A."/>
            <person name="Yoshinaga Y."/>
            <person name="Zwiers L.-H."/>
            <person name="Turgeon B."/>
            <person name="Goodwin S."/>
            <person name="Spatafora J."/>
            <person name="Crous P."/>
            <person name="Grigoriev I."/>
        </authorList>
    </citation>
    <scope>NUCLEOTIDE SEQUENCE</scope>
    <source>
        <strain evidence="2">CBS 627.86</strain>
    </source>
</reference>
<keyword evidence="1" id="KW-0175">Coiled coil</keyword>
<dbReference type="AlphaFoldDB" id="A0A6A5YUW8"/>
<evidence type="ECO:0000313" key="2">
    <source>
        <dbReference type="EMBL" id="KAF2110905.1"/>
    </source>
</evidence>
<accession>A0A6A5YUW8</accession>
<feature type="coiled-coil region" evidence="1">
    <location>
        <begin position="75"/>
        <end position="139"/>
    </location>
</feature>
<evidence type="ECO:0000256" key="1">
    <source>
        <dbReference type="SAM" id="Coils"/>
    </source>
</evidence>
<dbReference type="Proteomes" id="UP000799770">
    <property type="component" value="Unassembled WGS sequence"/>
</dbReference>
<evidence type="ECO:0000313" key="3">
    <source>
        <dbReference type="Proteomes" id="UP000799770"/>
    </source>
</evidence>
<protein>
    <submittedName>
        <fullName evidence="2">Uncharacterized protein</fullName>
    </submittedName>
</protein>
<proteinExistence type="predicted"/>